<keyword evidence="10" id="KW-1185">Reference proteome</keyword>
<dbReference type="InterPro" id="IPR011701">
    <property type="entry name" value="MFS"/>
</dbReference>
<keyword evidence="4 7" id="KW-1133">Transmembrane helix</keyword>
<dbReference type="FunFam" id="1.20.1250.20:FF:000082">
    <property type="entry name" value="MFS multidrug transporter, putative"/>
    <property type="match status" value="1"/>
</dbReference>
<comment type="similarity">
    <text evidence="2">Belongs to the major facilitator superfamily.</text>
</comment>
<dbReference type="GO" id="GO:0140115">
    <property type="term" value="P:export across plasma membrane"/>
    <property type="evidence" value="ECO:0007669"/>
    <property type="project" value="UniProtKB-ARBA"/>
</dbReference>
<feature type="transmembrane region" description="Helical" evidence="7">
    <location>
        <begin position="452"/>
        <end position="471"/>
    </location>
</feature>
<dbReference type="RefSeq" id="XP_033656615.1">
    <property type="nucleotide sequence ID" value="XM_033800736.1"/>
</dbReference>
<evidence type="ECO:0000256" key="4">
    <source>
        <dbReference type="ARBA" id="ARBA00022989"/>
    </source>
</evidence>
<dbReference type="PANTHER" id="PTHR23502:SF7">
    <property type="entry name" value="DRUG_PROTON ANTIPORTER YHK8-RELATED"/>
    <property type="match status" value="1"/>
</dbReference>
<reference evidence="9" key="1">
    <citation type="journal article" date="2020" name="Stud. Mycol.">
        <title>101 Dothideomycetes genomes: a test case for predicting lifestyles and emergence of pathogens.</title>
        <authorList>
            <person name="Haridas S."/>
            <person name="Albert R."/>
            <person name="Binder M."/>
            <person name="Bloem J."/>
            <person name="Labutti K."/>
            <person name="Salamov A."/>
            <person name="Andreopoulos B."/>
            <person name="Baker S."/>
            <person name="Barry K."/>
            <person name="Bills G."/>
            <person name="Bluhm B."/>
            <person name="Cannon C."/>
            <person name="Castanera R."/>
            <person name="Culley D."/>
            <person name="Daum C."/>
            <person name="Ezra D."/>
            <person name="Gonzalez J."/>
            <person name="Henrissat B."/>
            <person name="Kuo A."/>
            <person name="Liang C."/>
            <person name="Lipzen A."/>
            <person name="Lutzoni F."/>
            <person name="Magnuson J."/>
            <person name="Mondo S."/>
            <person name="Nolan M."/>
            <person name="Ohm R."/>
            <person name="Pangilinan J."/>
            <person name="Park H.-J."/>
            <person name="Ramirez L."/>
            <person name="Alfaro M."/>
            <person name="Sun H."/>
            <person name="Tritt A."/>
            <person name="Yoshinaga Y."/>
            <person name="Zwiers L.-H."/>
            <person name="Turgeon B."/>
            <person name="Goodwin S."/>
            <person name="Spatafora J."/>
            <person name="Crous P."/>
            <person name="Grigoriev I."/>
        </authorList>
    </citation>
    <scope>NUCLEOTIDE SEQUENCE</scope>
    <source>
        <strain evidence="9">CBS 379.55</strain>
    </source>
</reference>
<keyword evidence="5 7" id="KW-0472">Membrane</keyword>
<feature type="transmembrane region" description="Helical" evidence="7">
    <location>
        <begin position="166"/>
        <end position="189"/>
    </location>
</feature>
<accession>A0A6A6JTJ7</accession>
<dbReference type="PANTHER" id="PTHR23502">
    <property type="entry name" value="MAJOR FACILITATOR SUPERFAMILY"/>
    <property type="match status" value="1"/>
</dbReference>
<dbReference type="Gene3D" id="1.20.1250.20">
    <property type="entry name" value="MFS general substrate transporter like domains"/>
    <property type="match status" value="1"/>
</dbReference>
<dbReference type="EMBL" id="ML986487">
    <property type="protein sequence ID" value="KAF2279076.1"/>
    <property type="molecule type" value="Genomic_DNA"/>
</dbReference>
<sequence>MQSEATRRSESTVRDRKNHAKPAEADKRRELDKDDTEEEREIGFDHTGNQSEKDGDTEDGEQSDVARAPQTRSLRTIPSHRSYAASDGYTYFQEQDADPNASNRFTDEETFLVTWDGDSDPLNPRSMTKLRRWIIVLIVSSSSFCVTCTSSLYTSTYGQMGPEFNTSRLICTLGLSLFVAGLGTGPMILSPLSEFYGRRPIYICSFTFFLIWMIPCAVAQNIQTMLVARFLDGLAGSAFLSVAGGTVGDMFAKHELSFPMMVYTASPFVGPEIGPLVGGFIVENTSWRWCFYVLLIWSGAQLALIVALVPETYHPVLLRNKAIRLREETGNQNWVAPIEKMSRSIPKTIAWSCLRPFQLLIFEPMCLNLCILSSILLGILYLFFGAFPLVFQHNHGFSVSQTGLSFLGLFVGMLAGVSCDPIWRRYYDNLVQAHTAQGGEVRSEPEFRLPSTIVGAIIVPLALFGFGWTTFSFVHWIVPIVFSGIFGIGVIWVYSGVFTFLVECYPQYAASALAANSFARSSFAAAFPLFGVQMYTNLGYQWATTVLAFIALAMAPFPILFYRYGKKLRGSSRFATG</sequence>
<feature type="transmembrane region" description="Helical" evidence="7">
    <location>
        <begin position="403"/>
        <end position="423"/>
    </location>
</feature>
<dbReference type="Proteomes" id="UP000800097">
    <property type="component" value="Unassembled WGS sequence"/>
</dbReference>
<evidence type="ECO:0000256" key="1">
    <source>
        <dbReference type="ARBA" id="ARBA00004141"/>
    </source>
</evidence>
<feature type="transmembrane region" description="Helical" evidence="7">
    <location>
        <begin position="133"/>
        <end position="154"/>
    </location>
</feature>
<protein>
    <submittedName>
        <fullName evidence="9">MFS general substrate transporter</fullName>
    </submittedName>
</protein>
<feature type="transmembrane region" description="Helical" evidence="7">
    <location>
        <begin position="260"/>
        <end position="280"/>
    </location>
</feature>
<feature type="domain" description="Major facilitator superfamily (MFS) profile" evidence="8">
    <location>
        <begin position="135"/>
        <end position="566"/>
    </location>
</feature>
<dbReference type="GeneID" id="54553911"/>
<feature type="region of interest" description="Disordered" evidence="6">
    <location>
        <begin position="1"/>
        <end position="79"/>
    </location>
</feature>
<dbReference type="GO" id="GO:0042908">
    <property type="term" value="P:xenobiotic transport"/>
    <property type="evidence" value="ECO:0007669"/>
    <property type="project" value="UniProtKB-ARBA"/>
</dbReference>
<feature type="transmembrane region" description="Helical" evidence="7">
    <location>
        <begin position="286"/>
        <end position="309"/>
    </location>
</feature>
<name>A0A6A6JTJ7_WESOR</name>
<evidence type="ECO:0000313" key="10">
    <source>
        <dbReference type="Proteomes" id="UP000800097"/>
    </source>
</evidence>
<feature type="transmembrane region" description="Helical" evidence="7">
    <location>
        <begin position="201"/>
        <end position="220"/>
    </location>
</feature>
<proteinExistence type="inferred from homology"/>
<gene>
    <name evidence="9" type="ORF">EI97DRAFT_456479</name>
</gene>
<feature type="transmembrane region" description="Helical" evidence="7">
    <location>
        <begin position="365"/>
        <end position="391"/>
    </location>
</feature>
<keyword evidence="3 7" id="KW-0812">Transmembrane</keyword>
<dbReference type="Pfam" id="PF07690">
    <property type="entry name" value="MFS_1"/>
    <property type="match status" value="1"/>
</dbReference>
<dbReference type="InterPro" id="IPR005829">
    <property type="entry name" value="Sugar_transporter_CS"/>
</dbReference>
<evidence type="ECO:0000256" key="2">
    <source>
        <dbReference type="ARBA" id="ARBA00008335"/>
    </source>
</evidence>
<dbReference type="OrthoDB" id="3561359at2759"/>
<dbReference type="PROSITE" id="PS50850">
    <property type="entry name" value="MFS"/>
    <property type="match status" value="1"/>
</dbReference>
<evidence type="ECO:0000256" key="7">
    <source>
        <dbReference type="SAM" id="Phobius"/>
    </source>
</evidence>
<dbReference type="AlphaFoldDB" id="A0A6A6JTJ7"/>
<dbReference type="GO" id="GO:0005886">
    <property type="term" value="C:plasma membrane"/>
    <property type="evidence" value="ECO:0007669"/>
    <property type="project" value="TreeGrafter"/>
</dbReference>
<dbReference type="GO" id="GO:0022857">
    <property type="term" value="F:transmembrane transporter activity"/>
    <property type="evidence" value="ECO:0007669"/>
    <property type="project" value="InterPro"/>
</dbReference>
<dbReference type="InterPro" id="IPR020846">
    <property type="entry name" value="MFS_dom"/>
</dbReference>
<feature type="compositionally biased region" description="Basic and acidic residues" evidence="6">
    <location>
        <begin position="1"/>
        <end position="32"/>
    </location>
</feature>
<organism evidence="9 10">
    <name type="scientific">Westerdykella ornata</name>
    <dbReference type="NCBI Taxonomy" id="318751"/>
    <lineage>
        <taxon>Eukaryota</taxon>
        <taxon>Fungi</taxon>
        <taxon>Dikarya</taxon>
        <taxon>Ascomycota</taxon>
        <taxon>Pezizomycotina</taxon>
        <taxon>Dothideomycetes</taxon>
        <taxon>Pleosporomycetidae</taxon>
        <taxon>Pleosporales</taxon>
        <taxon>Sporormiaceae</taxon>
        <taxon>Westerdykella</taxon>
    </lineage>
</organism>
<comment type="subcellular location">
    <subcellularLocation>
        <location evidence="1">Membrane</location>
        <topology evidence="1">Multi-pass membrane protein</topology>
    </subcellularLocation>
</comment>
<evidence type="ECO:0000259" key="8">
    <source>
        <dbReference type="PROSITE" id="PS50850"/>
    </source>
</evidence>
<evidence type="ECO:0000313" key="9">
    <source>
        <dbReference type="EMBL" id="KAF2279076.1"/>
    </source>
</evidence>
<dbReference type="InterPro" id="IPR036259">
    <property type="entry name" value="MFS_trans_sf"/>
</dbReference>
<evidence type="ECO:0000256" key="3">
    <source>
        <dbReference type="ARBA" id="ARBA00022692"/>
    </source>
</evidence>
<dbReference type="PROSITE" id="PS00216">
    <property type="entry name" value="SUGAR_TRANSPORT_1"/>
    <property type="match status" value="1"/>
</dbReference>
<evidence type="ECO:0000256" key="6">
    <source>
        <dbReference type="SAM" id="MobiDB-lite"/>
    </source>
</evidence>
<evidence type="ECO:0000256" key="5">
    <source>
        <dbReference type="ARBA" id="ARBA00023136"/>
    </source>
</evidence>
<dbReference type="CDD" id="cd17323">
    <property type="entry name" value="MFS_Tpo1_MDR_like"/>
    <property type="match status" value="1"/>
</dbReference>
<feature type="transmembrane region" description="Helical" evidence="7">
    <location>
        <begin position="477"/>
        <end position="501"/>
    </location>
</feature>
<feature type="transmembrane region" description="Helical" evidence="7">
    <location>
        <begin position="542"/>
        <end position="564"/>
    </location>
</feature>
<dbReference type="SUPFAM" id="SSF103473">
    <property type="entry name" value="MFS general substrate transporter"/>
    <property type="match status" value="1"/>
</dbReference>